<dbReference type="AlphaFoldDB" id="A0A9P6Y122"/>
<dbReference type="Proteomes" id="UP000740926">
    <property type="component" value="Unassembled WGS sequence"/>
</dbReference>
<dbReference type="EMBL" id="JAANIU010007925">
    <property type="protein sequence ID" value="KAG1536333.1"/>
    <property type="molecule type" value="Genomic_DNA"/>
</dbReference>
<name>A0A9P6Y122_9FUNG</name>
<comment type="caution">
    <text evidence="1">The sequence shown here is derived from an EMBL/GenBank/DDBJ whole genome shotgun (WGS) entry which is preliminary data.</text>
</comment>
<sequence length="202" mass="21709">MSSTPVGAACGCRHWCAGGLWGRMRGPRRPQGVALISSTGIHRAADTGAEVQVLDTTFKGKHVFIAWGLRGPELPRSADPATTVAARNALHAEAGHSEGPRSPEVFIANQSAVAITVYRLLTEARSGDALVFLCDSQAVVDWLITARECRVHRGPRMQGGGIEQRHGAVLRPHQQHDLGTAEDDRLCAARDQARDDRGIDLP</sequence>
<proteinExistence type="predicted"/>
<keyword evidence="2" id="KW-1185">Reference proteome</keyword>
<accession>A0A9P6Y122</accession>
<gene>
    <name evidence="1" type="ORF">G6F50_015090</name>
</gene>
<protein>
    <submittedName>
        <fullName evidence="1">Uncharacterized protein</fullName>
    </submittedName>
</protein>
<evidence type="ECO:0000313" key="2">
    <source>
        <dbReference type="Proteomes" id="UP000740926"/>
    </source>
</evidence>
<reference evidence="1 2" key="1">
    <citation type="journal article" date="2020" name="Microb. Genom.">
        <title>Genetic diversity of clinical and environmental Mucorales isolates obtained from an investigation of mucormycosis cases among solid organ transplant recipients.</title>
        <authorList>
            <person name="Nguyen M.H."/>
            <person name="Kaul D."/>
            <person name="Muto C."/>
            <person name="Cheng S.J."/>
            <person name="Richter R.A."/>
            <person name="Bruno V.M."/>
            <person name="Liu G."/>
            <person name="Beyhan S."/>
            <person name="Sundermann A.J."/>
            <person name="Mounaud S."/>
            <person name="Pasculle A.W."/>
            <person name="Nierman W.C."/>
            <person name="Driscoll E."/>
            <person name="Cumbie R."/>
            <person name="Clancy C.J."/>
            <person name="Dupont C.L."/>
        </authorList>
    </citation>
    <scope>NUCLEOTIDE SEQUENCE [LARGE SCALE GENOMIC DNA]</scope>
    <source>
        <strain evidence="1 2">GL24</strain>
    </source>
</reference>
<organism evidence="1 2">
    <name type="scientific">Rhizopus delemar</name>
    <dbReference type="NCBI Taxonomy" id="936053"/>
    <lineage>
        <taxon>Eukaryota</taxon>
        <taxon>Fungi</taxon>
        <taxon>Fungi incertae sedis</taxon>
        <taxon>Mucoromycota</taxon>
        <taxon>Mucoromycotina</taxon>
        <taxon>Mucoromycetes</taxon>
        <taxon>Mucorales</taxon>
        <taxon>Mucorineae</taxon>
        <taxon>Rhizopodaceae</taxon>
        <taxon>Rhizopus</taxon>
    </lineage>
</organism>
<evidence type="ECO:0000313" key="1">
    <source>
        <dbReference type="EMBL" id="KAG1536333.1"/>
    </source>
</evidence>